<evidence type="ECO:0000313" key="6">
    <source>
        <dbReference type="EMBL" id="RUO75993.1"/>
    </source>
</evidence>
<dbReference type="InterPro" id="IPR029058">
    <property type="entry name" value="AB_hydrolase_fold"/>
</dbReference>
<dbReference type="SUPFAM" id="SSF53474">
    <property type="entry name" value="alpha/beta-Hydrolases"/>
    <property type="match status" value="1"/>
</dbReference>
<dbReference type="GO" id="GO:0047372">
    <property type="term" value="F:monoacylglycerol lipase activity"/>
    <property type="evidence" value="ECO:0007669"/>
    <property type="project" value="TreeGrafter"/>
</dbReference>
<keyword evidence="7" id="KW-1185">Reference proteome</keyword>
<feature type="domain" description="AB hydrolase-1" evidence="5">
    <location>
        <begin position="63"/>
        <end position="306"/>
    </location>
</feature>
<dbReference type="AlphaFoldDB" id="A0A432ZDE7"/>
<comment type="similarity">
    <text evidence="1">Belongs to the AB hydrolase superfamily. AB hydrolase 4 family.</text>
</comment>
<dbReference type="PIRSF" id="PIRSF005211">
    <property type="entry name" value="Ab_hydro_YheT"/>
    <property type="match status" value="1"/>
</dbReference>
<keyword evidence="3 6" id="KW-0378">Hydrolase</keyword>
<dbReference type="InterPro" id="IPR000073">
    <property type="entry name" value="AB_hydrolase_1"/>
</dbReference>
<evidence type="ECO:0000313" key="7">
    <source>
        <dbReference type="Proteomes" id="UP000287908"/>
    </source>
</evidence>
<feature type="active site" description="Charge relay system" evidence="4">
    <location>
        <position position="144"/>
    </location>
</feature>
<dbReference type="Pfam" id="PF00561">
    <property type="entry name" value="Abhydrolase_1"/>
    <property type="match status" value="1"/>
</dbReference>
<keyword evidence="2" id="KW-0719">Serine esterase</keyword>
<dbReference type="PANTHER" id="PTHR10794:SF94">
    <property type="entry name" value="ESTERASE YHET-RELATED"/>
    <property type="match status" value="1"/>
</dbReference>
<protein>
    <submittedName>
        <fullName evidence="6">Hydrolase</fullName>
    </submittedName>
</protein>
<evidence type="ECO:0000256" key="2">
    <source>
        <dbReference type="ARBA" id="ARBA00022487"/>
    </source>
</evidence>
<sequence>MHQLARFSPPKGFKNPHLQTLLPRVLFRQRPWSGDWQTFELSDGDFVELCWYQKPDNNSTRQPILLLFHGLEGSVESPYIWQTMQLAAKQGWLTLVMHFRGCGQQPINRLPRAYHSGDTGDASEVIQYLACNYSDSPLLVAGFSLGGNMLSQLLTTHSATAVKAATICCAPFNLHACSERIDNGFSRFYRRYLLTPLKQKVTKKISLGIIPQRHPIANLDIKSMTSFFQFDDQVTAPLHGFSNVDDYYQKASGKQFLPEIKTPTLIIHASDDPFMSEAVIPSSKELPASVRYELSARGGHIGFIERHKGQWQSWLPPRLIQFFKEQLQ</sequence>
<dbReference type="InterPro" id="IPR012020">
    <property type="entry name" value="ABHD4"/>
</dbReference>
<evidence type="ECO:0000256" key="3">
    <source>
        <dbReference type="ARBA" id="ARBA00022801"/>
    </source>
</evidence>
<feature type="active site" description="Charge relay system" evidence="4">
    <location>
        <position position="300"/>
    </location>
</feature>
<feature type="active site" description="Charge relay system" evidence="4">
    <location>
        <position position="272"/>
    </location>
</feature>
<gene>
    <name evidence="6" type="ORF">CWI81_07680</name>
</gene>
<evidence type="ECO:0000256" key="4">
    <source>
        <dbReference type="PIRSR" id="PIRSR005211-1"/>
    </source>
</evidence>
<dbReference type="InterPro" id="IPR050960">
    <property type="entry name" value="AB_hydrolase_4_sf"/>
</dbReference>
<dbReference type="PROSITE" id="PS01133">
    <property type="entry name" value="UPF0017"/>
    <property type="match status" value="1"/>
</dbReference>
<evidence type="ECO:0000259" key="5">
    <source>
        <dbReference type="Pfam" id="PF00561"/>
    </source>
</evidence>
<dbReference type="InterPro" id="IPR000952">
    <property type="entry name" value="AB_hydrolase_4_CS"/>
</dbReference>
<dbReference type="RefSeq" id="WP_126784716.1">
    <property type="nucleotide sequence ID" value="NZ_PIQF01000002.1"/>
</dbReference>
<dbReference type="PANTHER" id="PTHR10794">
    <property type="entry name" value="ABHYDROLASE DOMAIN-CONTAINING PROTEIN"/>
    <property type="match status" value="1"/>
</dbReference>
<dbReference type="Proteomes" id="UP000287908">
    <property type="component" value="Unassembled WGS sequence"/>
</dbReference>
<dbReference type="Gene3D" id="3.40.50.1820">
    <property type="entry name" value="alpha/beta hydrolase"/>
    <property type="match status" value="1"/>
</dbReference>
<dbReference type="GO" id="GO:0034338">
    <property type="term" value="F:short-chain carboxylesterase activity"/>
    <property type="evidence" value="ECO:0007669"/>
    <property type="project" value="TreeGrafter"/>
</dbReference>
<dbReference type="OrthoDB" id="332676at2"/>
<reference evidence="6 7" key="1">
    <citation type="journal article" date="2011" name="Front. Microbiol.">
        <title>Genomic signatures of strain selection and enhancement in Bacillus atrophaeus var. globigii, a historical biowarfare simulant.</title>
        <authorList>
            <person name="Gibbons H.S."/>
            <person name="Broomall S.M."/>
            <person name="McNew L.A."/>
            <person name="Daligault H."/>
            <person name="Chapman C."/>
            <person name="Bruce D."/>
            <person name="Karavis M."/>
            <person name="Krepps M."/>
            <person name="McGregor P.A."/>
            <person name="Hong C."/>
            <person name="Park K.H."/>
            <person name="Akmal A."/>
            <person name="Feldman A."/>
            <person name="Lin J.S."/>
            <person name="Chang W.E."/>
            <person name="Higgs B.W."/>
            <person name="Demirev P."/>
            <person name="Lindquist J."/>
            <person name="Liem A."/>
            <person name="Fochler E."/>
            <person name="Read T.D."/>
            <person name="Tapia R."/>
            <person name="Johnson S."/>
            <person name="Bishop-Lilly K.A."/>
            <person name="Detter C."/>
            <person name="Han C."/>
            <person name="Sozhamannan S."/>
            <person name="Rosenzweig C.N."/>
            <person name="Skowronski E.W."/>
        </authorList>
    </citation>
    <scope>NUCLEOTIDE SEQUENCE [LARGE SCALE GENOMIC DNA]</scope>
    <source>
        <strain evidence="6 7">CL-SP19</strain>
    </source>
</reference>
<accession>A0A432ZDE7</accession>
<proteinExistence type="inferred from homology"/>
<name>A0A432ZDE7_9GAMM</name>
<comment type="caution">
    <text evidence="6">The sequence shown here is derived from an EMBL/GenBank/DDBJ whole genome shotgun (WGS) entry which is preliminary data.</text>
</comment>
<organism evidence="6 7">
    <name type="scientific">Idiomarina seosinensis</name>
    <dbReference type="NCBI Taxonomy" id="281739"/>
    <lineage>
        <taxon>Bacteria</taxon>
        <taxon>Pseudomonadati</taxon>
        <taxon>Pseudomonadota</taxon>
        <taxon>Gammaproteobacteria</taxon>
        <taxon>Alteromonadales</taxon>
        <taxon>Idiomarinaceae</taxon>
        <taxon>Idiomarina</taxon>
    </lineage>
</organism>
<dbReference type="EMBL" id="PIQF01000002">
    <property type="protein sequence ID" value="RUO75993.1"/>
    <property type="molecule type" value="Genomic_DNA"/>
</dbReference>
<evidence type="ECO:0000256" key="1">
    <source>
        <dbReference type="ARBA" id="ARBA00010884"/>
    </source>
</evidence>
<dbReference type="NCBIfam" id="NF008218">
    <property type="entry name" value="PRK10985.1"/>
    <property type="match status" value="1"/>
</dbReference>